<dbReference type="Pfam" id="PF07728">
    <property type="entry name" value="AAA_5"/>
    <property type="match status" value="8"/>
</dbReference>
<dbReference type="InterPro" id="IPR003593">
    <property type="entry name" value="AAA+_ATPase"/>
</dbReference>
<dbReference type="FunFam" id="3.40.50.300:FF:001368">
    <property type="entry name" value="Midasin"/>
    <property type="match status" value="1"/>
</dbReference>
<keyword evidence="6" id="KW-0547">Nucleotide-binding</keyword>
<dbReference type="InterPro" id="IPR048617">
    <property type="entry name" value="MDN1_AAA_lid_4"/>
</dbReference>
<accession>A0A137NTI1</accession>
<dbReference type="Proteomes" id="UP000070444">
    <property type="component" value="Unassembled WGS sequence"/>
</dbReference>
<dbReference type="Pfam" id="PF21108">
    <property type="entry name" value="MDN1_4th"/>
    <property type="match status" value="1"/>
</dbReference>
<dbReference type="SUPFAM" id="SSF52540">
    <property type="entry name" value="P-loop containing nucleoside triphosphate hydrolases"/>
    <property type="match status" value="6"/>
</dbReference>
<sequence length="2047" mass="231553">MGSPVLLNGVTGAGKTCLVSELARILNKKDLITIHLGDQTDSKALLGTYVSTSTPGSFRWQEGVLTKAVENGSWVLIEDIDLAPQEVISVIVPLLESRTLFIPNRGERIRAAQGFQMFATRRVATKTVSRDFHIERSIPGGSLWTRVHVDHLSDQELCQVVSTKYPNLSLIASSLVEVFRCMCLLYSNPEKHGLSSIRVGRPITSRDFMKWSVRISTLIGANNTQPISLITKNLELIFQEAVDCFCGMIPNFDEYIKVLHILGSSLSLSESTIDHYINHYSATLDTTNDKLIRLGRITLDKFEKPNQLLNGDSDSRPFVRTKFVTRLLERLGVSVNFKEPILLVGETGTGKTTVVQHLAKMLNTNLIAVNLSQQTDSSELLGGFKPIDSNTLGKMLYSNFTDLFVKTFPQQSSELLNMAHGLCNKRQWLRLIKLIKKTVSKIESSFAVDSPSKMSKTNGADRRDLLGDWMKLSTQVQDLENQIAKSDKALVFQFIKGTLTKAIESGDWLLLDEINLATTETLECLSGLLQDSKGSILLSEKGDTEPIRRHPNFRIFACMNPSTDVGKKDLPPGFRNRFTEFYVPSPDTNQEDLIAIIELYISKLAHGDNSAVMDVVDFYQKAKQLQISRSIADGANQAPHFSIRTLTRALNYVSRVTPIFGLRRSLYEGLAMSFTTQLVPTSQKTMKELLFSTVMKVYDNPQQILNRIPKLATNDKKDNFVQFGSYILPKGPLEINPADTEKYIQTASVKVNLHNLARVVMDGRAPVLIQGPTSAGKTSMIEYLAKKTGHKFVRINNHEHTDLQEYIGSYISKDGKLIFQEGALVEALRNGYWIVLDELNLAPSDVLEALNRLLDDNRELLIAETQQIVKPHPHFMLFATQNPAGLYGGRKTLSRAFRNRFLELHFDELPEDELEIILTNRCSIPPSHCKLLVETYTTLFRIRKTTRIFDGKHSFITLRDLFRWANRHAVDKHELARNGFMILGERVRKPQEKEAILEVLEKVMKTKIDTNLMYNESPQIKEAFEKLQQMNKFNSIAWTNATKRLYSLVYECLKHKEPVLLVGETGCGKTTVCQILSTIFEQDLTILNCHQNTESSDILGSQRPNRNRALSAQARQSIIQAMRLAYPESSDDDWLSLDPSSLADNFLKLSQIPLDSNPLSPHITTGTLTIELLNELKEQCQNYSELFTWHDGPLIQSMKQGGLFLLDEISLAEDSVLERLNSVLEPERTLFLAEKSSETNESLTAVEAFRFLATMNPGGDYGKKELSPALRNRFTEIWVPMVDERSDLEIIISKQLNRLTESDATEYSNRILDFIEWFGKDIVKSESKQLFSIRDILSWANFINLNFKDRSELHNLFVHGGCVVFLDGLGSNSSMVSLSMTGQNQIYELRKKCLEKLGSDLVDPIELKRNFYRFAVEESEEDMQYAKQLIHDSPQEFGIGPFLVPKNTHSPSKNFFSIEAPTTFDNVRRVLRGLRIGRSIMLEGSPGVGKTSLIQALADMSGNKLVRINLSEQTDLIDLFGTDLPVEGGKGGEFCWRDAPFLQAMQNGWWVLLDEINLASQSVLEGLNSCLDHRGTVYLPELDKEFTKAPGFLMFAAQNPLQQGGGRKGLPKSFINRFTQVYIEPLLTKDLQIICKRSFPQIDSNLVDKVLQFNSQLHHLTMVENKFGKLGQPWEFNLRDVFRLLTLLTKDILCDRSSQYPLRPEYYLDVIYLQRMRSLDDRQALLDLDSVKIGKSVLPKLSQSTTLLSSSPCLLLQSQLQVIESMMKCVEMGWMSILIGPQACGKSSVVKWLGNITGNKLVEFSMNSGVDAMELLGGFEQMEPTRYRQKLSDLIIDTLAQVSNSIYQFSNYTNSQQVLSNLITMEQLKHQVHSLRTSDSFDFIIQSMTNFINLIIATLNLEKQLYLDTWLQPILSLYNQLQSLLNQSVSGRFEWVDGPLVTAMEQGHWLLIDNANLCHPSVLDRLNPLLETNGSLMVHERGLKANGEVYWVHPHPNFKIFLTMDPAYGELSRPMRNRGIEICFPSTSDWSLNWFDAFQIAQSKGHY</sequence>
<evidence type="ECO:0000256" key="5">
    <source>
        <dbReference type="ARBA" id="ARBA00022553"/>
    </source>
</evidence>
<evidence type="ECO:0000256" key="8">
    <source>
        <dbReference type="ARBA" id="ARBA00023186"/>
    </source>
</evidence>
<keyword evidence="8" id="KW-0143">Chaperone</keyword>
<dbReference type="PANTHER" id="PTHR48103:SF2">
    <property type="entry name" value="MIDASIN"/>
    <property type="match status" value="1"/>
</dbReference>
<evidence type="ECO:0000256" key="2">
    <source>
        <dbReference type="ARBA" id="ARBA00004642"/>
    </source>
</evidence>
<dbReference type="STRING" id="796925.A0A137NTI1"/>
<comment type="similarity">
    <text evidence="3">Belongs to the midasin family.</text>
</comment>
<dbReference type="Gene3D" id="3.40.50.300">
    <property type="entry name" value="P-loop containing nucleotide triphosphate hydrolases"/>
    <property type="match status" value="6"/>
</dbReference>
<dbReference type="InterPro" id="IPR025662">
    <property type="entry name" value="Sigma_54_int_dom_ATP-bd_1"/>
</dbReference>
<feature type="domain" description="AAA+ ATPase" evidence="11">
    <location>
        <begin position="1055"/>
        <end position="1285"/>
    </location>
</feature>
<dbReference type="GO" id="GO:0005524">
    <property type="term" value="F:ATP binding"/>
    <property type="evidence" value="ECO:0007669"/>
    <property type="project" value="UniProtKB-KW"/>
</dbReference>
<dbReference type="FunFam" id="3.40.50.300:FF:000712">
    <property type="entry name" value="Midasin"/>
    <property type="match status" value="1"/>
</dbReference>
<evidence type="ECO:0000256" key="1">
    <source>
        <dbReference type="ARBA" id="ARBA00004604"/>
    </source>
</evidence>
<dbReference type="GO" id="GO:0005730">
    <property type="term" value="C:nucleolus"/>
    <property type="evidence" value="ECO:0007669"/>
    <property type="project" value="UniProtKB-SubCell"/>
</dbReference>
<dbReference type="SMART" id="SM00382">
    <property type="entry name" value="AAA"/>
    <property type="match status" value="5"/>
</dbReference>
<name>A0A137NTI1_CONC2</name>
<evidence type="ECO:0000313" key="13">
    <source>
        <dbReference type="Proteomes" id="UP000070444"/>
    </source>
</evidence>
<dbReference type="FunFam" id="3.40.50.300:FF:000582">
    <property type="entry name" value="Midasin"/>
    <property type="match status" value="1"/>
</dbReference>
<dbReference type="PROSITE" id="PS00675">
    <property type="entry name" value="SIGMA54_INTERACT_1"/>
    <property type="match status" value="1"/>
</dbReference>
<gene>
    <name evidence="12" type="ORF">CONCODRAFT_82435</name>
</gene>
<evidence type="ECO:0000256" key="3">
    <source>
        <dbReference type="ARBA" id="ARBA00007188"/>
    </source>
</evidence>
<dbReference type="PANTHER" id="PTHR48103">
    <property type="entry name" value="MIDASIN-RELATED"/>
    <property type="match status" value="1"/>
</dbReference>
<dbReference type="GO" id="GO:0016887">
    <property type="term" value="F:ATP hydrolysis activity"/>
    <property type="evidence" value="ECO:0007669"/>
    <property type="project" value="InterPro"/>
</dbReference>
<reference evidence="12 13" key="1">
    <citation type="journal article" date="2015" name="Genome Biol. Evol.">
        <title>Phylogenomic analyses indicate that early fungi evolved digesting cell walls of algal ancestors of land plants.</title>
        <authorList>
            <person name="Chang Y."/>
            <person name="Wang S."/>
            <person name="Sekimoto S."/>
            <person name="Aerts A.L."/>
            <person name="Choi C."/>
            <person name="Clum A."/>
            <person name="LaButti K.M."/>
            <person name="Lindquist E.A."/>
            <person name="Yee Ngan C."/>
            <person name="Ohm R.A."/>
            <person name="Salamov A.A."/>
            <person name="Grigoriev I.V."/>
            <person name="Spatafora J.W."/>
            <person name="Berbee M.L."/>
        </authorList>
    </citation>
    <scope>NUCLEOTIDE SEQUENCE [LARGE SCALE GENOMIC DNA]</scope>
    <source>
        <strain evidence="12 13">NRRL 28638</strain>
    </source>
</reference>
<dbReference type="InterPro" id="IPR040848">
    <property type="entry name" value="AAA_lid_7"/>
</dbReference>
<organism evidence="12 13">
    <name type="scientific">Conidiobolus coronatus (strain ATCC 28846 / CBS 209.66 / NRRL 28638)</name>
    <name type="common">Delacroixia coronata</name>
    <dbReference type="NCBI Taxonomy" id="796925"/>
    <lineage>
        <taxon>Eukaryota</taxon>
        <taxon>Fungi</taxon>
        <taxon>Fungi incertae sedis</taxon>
        <taxon>Zoopagomycota</taxon>
        <taxon>Entomophthoromycotina</taxon>
        <taxon>Entomophthoromycetes</taxon>
        <taxon>Entomophthorales</taxon>
        <taxon>Ancylistaceae</taxon>
        <taxon>Conidiobolus</taxon>
    </lineage>
</organism>
<dbReference type="InterPro" id="IPR027417">
    <property type="entry name" value="P-loop_NTPase"/>
</dbReference>
<feature type="domain" description="AAA+ ATPase" evidence="11">
    <location>
        <begin position="1"/>
        <end position="140"/>
    </location>
</feature>
<dbReference type="OrthoDB" id="5186at2759"/>
<evidence type="ECO:0000256" key="6">
    <source>
        <dbReference type="ARBA" id="ARBA00022741"/>
    </source>
</evidence>
<dbReference type="EMBL" id="KQ964771">
    <property type="protein sequence ID" value="KXN66070.1"/>
    <property type="molecule type" value="Genomic_DNA"/>
</dbReference>
<evidence type="ECO:0000256" key="10">
    <source>
        <dbReference type="ARBA" id="ARBA00077000"/>
    </source>
</evidence>
<dbReference type="FunFam" id="3.40.50.300:FF:000142">
    <property type="entry name" value="Midasin"/>
    <property type="match status" value="1"/>
</dbReference>
<evidence type="ECO:0000256" key="9">
    <source>
        <dbReference type="ARBA" id="ARBA00023242"/>
    </source>
</evidence>
<dbReference type="OMA" id="KRCAIAP"/>
<feature type="domain" description="AAA+ ATPase" evidence="11">
    <location>
        <begin position="337"/>
        <end position="587"/>
    </location>
</feature>
<keyword evidence="13" id="KW-1185">Reference proteome</keyword>
<comment type="subcellular location">
    <subcellularLocation>
        <location evidence="1">Nucleus</location>
        <location evidence="1">Nucleolus</location>
    </subcellularLocation>
    <subcellularLocation>
        <location evidence="2">Nucleus</location>
        <location evidence="2">Nucleoplasm</location>
    </subcellularLocation>
</comment>
<keyword evidence="9" id="KW-0539">Nucleus</keyword>
<keyword evidence="7" id="KW-0067">ATP-binding</keyword>
<keyword evidence="5" id="KW-0597">Phosphoprotein</keyword>
<dbReference type="GO" id="GO:0005654">
    <property type="term" value="C:nucleoplasm"/>
    <property type="evidence" value="ECO:0007669"/>
    <property type="project" value="UniProtKB-SubCell"/>
</dbReference>
<keyword evidence="12" id="KW-0378">Hydrolase</keyword>
<evidence type="ECO:0000256" key="7">
    <source>
        <dbReference type="ARBA" id="ARBA00022840"/>
    </source>
</evidence>
<dbReference type="InterPro" id="IPR011704">
    <property type="entry name" value="ATPase_dyneun-rel_AAA"/>
</dbReference>
<evidence type="ECO:0000256" key="4">
    <source>
        <dbReference type="ARBA" id="ARBA00017143"/>
    </source>
</evidence>
<dbReference type="GO" id="GO:0030687">
    <property type="term" value="C:preribosome, large subunit precursor"/>
    <property type="evidence" value="ECO:0007669"/>
    <property type="project" value="TreeGrafter"/>
</dbReference>
<dbReference type="InterPro" id="IPR041190">
    <property type="entry name" value="Midasin_AAA_lid_5"/>
</dbReference>
<dbReference type="GO" id="GO:0000055">
    <property type="term" value="P:ribosomal large subunit export from nucleus"/>
    <property type="evidence" value="ECO:0007669"/>
    <property type="project" value="TreeGrafter"/>
</dbReference>
<feature type="domain" description="AAA+ ATPase" evidence="11">
    <location>
        <begin position="1476"/>
        <end position="1628"/>
    </location>
</feature>
<evidence type="ECO:0000259" key="11">
    <source>
        <dbReference type="SMART" id="SM00382"/>
    </source>
</evidence>
<evidence type="ECO:0000313" key="12">
    <source>
        <dbReference type="EMBL" id="KXN66070.1"/>
    </source>
</evidence>
<dbReference type="Pfam" id="PF17865">
    <property type="entry name" value="AAA_lid_5"/>
    <property type="match status" value="1"/>
</dbReference>
<proteinExistence type="inferred from homology"/>
<dbReference type="Pfam" id="PF17867">
    <property type="entry name" value="AAA_lid_7"/>
    <property type="match status" value="3"/>
</dbReference>
<feature type="domain" description="AAA+ ATPase" evidence="11">
    <location>
        <begin position="763"/>
        <end position="911"/>
    </location>
</feature>
<protein>
    <recommendedName>
        <fullName evidence="4">Midasin</fullName>
    </recommendedName>
    <alternativeName>
        <fullName evidence="10">MIDAS-containing protein</fullName>
    </alternativeName>
</protein>
<dbReference type="GO" id="GO:0000027">
    <property type="term" value="P:ribosomal large subunit assembly"/>
    <property type="evidence" value="ECO:0007669"/>
    <property type="project" value="TreeGrafter"/>
</dbReference>